<protein>
    <submittedName>
        <fullName evidence="1">Uncharacterized protein</fullName>
    </submittedName>
</protein>
<name>A0A6C0KXN5_9ZZZZ</name>
<proteinExistence type="predicted"/>
<dbReference type="AlphaFoldDB" id="A0A6C0KXN5"/>
<sequence length="215" mass="25012">MAQTPPTTPTNPVLLSPDDFKNPAYIIEQPGRNQKYVVTTLSHDLQLFRGDHEGRRRPSTAVPAYFADATSAYIYTRGDSKKLTTYKVYKQPKLFVLSYKNILNLTEEEELEPDEKAALDMYFQIDTEKKIPFIVPVGFLKRENAVGEHKLYLNRRILNIVCRFGYDGWIAMPDTLLQRNMDARHYQQTGVLRFNYNPYNPEIALCHWQEFLEAV</sequence>
<evidence type="ECO:0000313" key="1">
    <source>
        <dbReference type="EMBL" id="QHU21886.1"/>
    </source>
</evidence>
<reference evidence="1" key="1">
    <citation type="journal article" date="2020" name="Nature">
        <title>Giant virus diversity and host interactions through global metagenomics.</title>
        <authorList>
            <person name="Schulz F."/>
            <person name="Roux S."/>
            <person name="Paez-Espino D."/>
            <person name="Jungbluth S."/>
            <person name="Walsh D.A."/>
            <person name="Denef V.J."/>
            <person name="McMahon K.D."/>
            <person name="Konstantinidis K.T."/>
            <person name="Eloe-Fadrosh E.A."/>
            <person name="Kyrpides N.C."/>
            <person name="Woyke T."/>
        </authorList>
    </citation>
    <scope>NUCLEOTIDE SEQUENCE</scope>
    <source>
        <strain evidence="1">GVMAG-S-3300013286-35</strain>
    </source>
</reference>
<dbReference type="EMBL" id="MN740993">
    <property type="protein sequence ID" value="QHU21886.1"/>
    <property type="molecule type" value="Genomic_DNA"/>
</dbReference>
<organism evidence="1">
    <name type="scientific">viral metagenome</name>
    <dbReference type="NCBI Taxonomy" id="1070528"/>
    <lineage>
        <taxon>unclassified sequences</taxon>
        <taxon>metagenomes</taxon>
        <taxon>organismal metagenomes</taxon>
    </lineage>
</organism>
<accession>A0A6C0KXN5</accession>